<feature type="domain" description="SaeA fifth Fn3-like" evidence="6">
    <location>
        <begin position="588"/>
        <end position="683"/>
    </location>
</feature>
<protein>
    <submittedName>
        <fullName evidence="7">Uncharacterized protein</fullName>
    </submittedName>
</protein>
<feature type="domain" description="SaeA fourth Fn3-like" evidence="5">
    <location>
        <begin position="479"/>
        <end position="556"/>
    </location>
</feature>
<keyword evidence="8" id="KW-1185">Reference proteome</keyword>
<evidence type="ECO:0000259" key="5">
    <source>
        <dbReference type="Pfam" id="PF25835"/>
    </source>
</evidence>
<feature type="domain" description="SaeA third Fn3-like" evidence="4">
    <location>
        <begin position="377"/>
        <end position="469"/>
    </location>
</feature>
<dbReference type="InterPro" id="IPR058694">
    <property type="entry name" value="Fn3_SaeA_4th"/>
</dbReference>
<evidence type="ECO:0000313" key="8">
    <source>
        <dbReference type="Proteomes" id="UP000182498"/>
    </source>
</evidence>
<dbReference type="Pfam" id="PF25832">
    <property type="entry name" value="Fn3_SaeA_2nd"/>
    <property type="match status" value="1"/>
</dbReference>
<reference evidence="8" key="1">
    <citation type="submission" date="2015-11" db="EMBL/GenBank/DDBJ databases">
        <authorList>
            <person name="Dugat-Bony E."/>
        </authorList>
    </citation>
    <scope>NUCLEOTIDE SEQUENCE [LARGE SCALE GENOMIC DNA]</scope>
    <source>
        <strain evidence="8">Mu292</strain>
    </source>
</reference>
<feature type="region of interest" description="Disordered" evidence="1">
    <location>
        <begin position="28"/>
        <end position="103"/>
    </location>
</feature>
<organism evidence="7 8">
    <name type="scientific">Corynebacterium variabile</name>
    <dbReference type="NCBI Taxonomy" id="1727"/>
    <lineage>
        <taxon>Bacteria</taxon>
        <taxon>Bacillati</taxon>
        <taxon>Actinomycetota</taxon>
        <taxon>Actinomycetes</taxon>
        <taxon>Mycobacteriales</taxon>
        <taxon>Corynebacteriaceae</taxon>
        <taxon>Corynebacterium</taxon>
    </lineage>
</organism>
<gene>
    <name evidence="7" type="ORF">CVAR292_01965</name>
</gene>
<dbReference type="InterPro" id="IPR058691">
    <property type="entry name" value="Fn3_SaeA_1st"/>
</dbReference>
<dbReference type="InterPro" id="IPR058692">
    <property type="entry name" value="Fn3_SaeA_2nd"/>
</dbReference>
<dbReference type="AlphaFoldDB" id="A0A0X2NPA7"/>
<evidence type="ECO:0000259" key="6">
    <source>
        <dbReference type="Pfam" id="PF25836"/>
    </source>
</evidence>
<dbReference type="Pfam" id="PF25836">
    <property type="entry name" value="Fn3_SaeA_6th"/>
    <property type="match status" value="1"/>
</dbReference>
<feature type="compositionally biased region" description="Polar residues" evidence="1">
    <location>
        <begin position="623"/>
        <end position="634"/>
    </location>
</feature>
<evidence type="ECO:0000256" key="1">
    <source>
        <dbReference type="SAM" id="MobiDB-lite"/>
    </source>
</evidence>
<proteinExistence type="predicted"/>
<dbReference type="InterPro" id="IPR058693">
    <property type="entry name" value="Fn3_SaeA_3rd"/>
</dbReference>
<evidence type="ECO:0000259" key="3">
    <source>
        <dbReference type="Pfam" id="PF25833"/>
    </source>
</evidence>
<dbReference type="Pfam" id="PF25833">
    <property type="entry name" value="Fn3_SaeA_3rd"/>
    <property type="match status" value="1"/>
</dbReference>
<accession>A0A0X2NPA7</accession>
<dbReference type="Proteomes" id="UP000182498">
    <property type="component" value="Unassembled WGS sequence"/>
</dbReference>
<feature type="region of interest" description="Disordered" evidence="1">
    <location>
        <begin position="623"/>
        <end position="643"/>
    </location>
</feature>
<feature type="domain" description="SaeA first Fn3-like" evidence="2">
    <location>
        <begin position="175"/>
        <end position="258"/>
    </location>
</feature>
<dbReference type="EMBL" id="FAUH01000013">
    <property type="protein sequence ID" value="CUU66618.1"/>
    <property type="molecule type" value="Genomic_DNA"/>
</dbReference>
<dbReference type="InterPro" id="IPR058696">
    <property type="entry name" value="Fn3_SaeA_5th"/>
</dbReference>
<feature type="domain" description="SaeA second Fn3-like" evidence="3">
    <location>
        <begin position="266"/>
        <end position="351"/>
    </location>
</feature>
<evidence type="ECO:0000313" key="7">
    <source>
        <dbReference type="EMBL" id="CUU66618.1"/>
    </source>
</evidence>
<evidence type="ECO:0000259" key="2">
    <source>
        <dbReference type="Pfam" id="PF25832"/>
    </source>
</evidence>
<sequence length="771" mass="82894">MNWSQKKDTAPGMPDVPLEVLALLATVPDPTEETVREILPEDQSDADATAGALAGLFHGRKPPRPTHSPAPEPERTPDPEPAAEPAPKDSMSTTKGKTPGDSLADRLRAAMGGANAATVIDPSDFETDEIFHQLFTAKDTAYDYSTPAGFTSPGAPTVTYESTTSEDPEDGDAPRESVLITWKPLPGRPRETTLYRVIAADHEVEKAPGAGTELVITHGTAFRDERPATSGYRHYMVWAYTWDSDDELLTMSPMFLGEDIAIFPPRNLRFNESGGTVNGTWEASPGHDSVRVFHARKGYSGRLDAPANMLVDGTIERSGFSHRVDVRGLTYEYTVTPVVTFRDQTRTGNPTGARSVQVSAEIQKVDLLTADSYNDGVEDRILLEWTAPPTGSVKIYLTDIPPNPELPMTQVDKEYLDDDEALGANEWTTVETAPPGEHVTKTMVWPDGWHQVYVTPVNIVEERAWVGESTVLQKVDNLTEPRLIERVTNQLITFDWPGGADLIDVHTTGGDSPLRLSEPSYRRQGGVRLNLLSSGDEVTLTPIAVYAGHDKKADSPTVITYPGLRAYSYDLPVFRDGSMQLQIWAVGYPDANAPRFRLVHNPTRLPLFIGDGDPVTCQKVTTQETGTQLHQPSLPSEKAFTGEGEDTRALGGVVTATASDATWWVDNRAFRGGYLRLFIDDVDTGLTGSGTADSAGGGWGGSSASGSAASGAGFGSGAFGGSLTAAPPESGASSGTGRTTWHAASIPAVIIERDVASRLALPARPAPGRTM</sequence>
<dbReference type="Pfam" id="PF25835">
    <property type="entry name" value="Fn3_SaeA_5th"/>
    <property type="match status" value="1"/>
</dbReference>
<evidence type="ECO:0000259" key="4">
    <source>
        <dbReference type="Pfam" id="PF25834"/>
    </source>
</evidence>
<dbReference type="Pfam" id="PF25834">
    <property type="entry name" value="Fn3_SaeA_4th"/>
    <property type="match status" value="1"/>
</dbReference>
<name>A0A0X2NPA7_9CORY</name>
<feature type="region of interest" description="Disordered" evidence="1">
    <location>
        <begin position="147"/>
        <end position="174"/>
    </location>
</feature>
<feature type="compositionally biased region" description="Low complexity" evidence="1">
    <location>
        <begin position="46"/>
        <end position="56"/>
    </location>
</feature>